<name>A0A8X7CST8_9ARAC</name>
<protein>
    <submittedName>
        <fullName evidence="1">Uncharacterized protein</fullName>
    </submittedName>
</protein>
<gene>
    <name evidence="1" type="ORF">TNIN_1711</name>
</gene>
<comment type="caution">
    <text evidence="1">The sequence shown here is derived from an EMBL/GenBank/DDBJ whole genome shotgun (WGS) entry which is preliminary data.</text>
</comment>
<evidence type="ECO:0000313" key="2">
    <source>
        <dbReference type="Proteomes" id="UP000886998"/>
    </source>
</evidence>
<dbReference type="EMBL" id="BMAV01023762">
    <property type="protein sequence ID" value="GFY79701.1"/>
    <property type="molecule type" value="Genomic_DNA"/>
</dbReference>
<reference evidence="1" key="1">
    <citation type="submission" date="2020-08" db="EMBL/GenBank/DDBJ databases">
        <title>Multicomponent nature underlies the extraordinary mechanical properties of spider dragline silk.</title>
        <authorList>
            <person name="Kono N."/>
            <person name="Nakamura H."/>
            <person name="Mori M."/>
            <person name="Yoshida Y."/>
            <person name="Ohtoshi R."/>
            <person name="Malay A.D."/>
            <person name="Moran D.A.P."/>
            <person name="Tomita M."/>
            <person name="Numata K."/>
            <person name="Arakawa K."/>
        </authorList>
    </citation>
    <scope>NUCLEOTIDE SEQUENCE</scope>
</reference>
<organism evidence="1 2">
    <name type="scientific">Trichonephila inaurata madagascariensis</name>
    <dbReference type="NCBI Taxonomy" id="2747483"/>
    <lineage>
        <taxon>Eukaryota</taxon>
        <taxon>Metazoa</taxon>
        <taxon>Ecdysozoa</taxon>
        <taxon>Arthropoda</taxon>
        <taxon>Chelicerata</taxon>
        <taxon>Arachnida</taxon>
        <taxon>Araneae</taxon>
        <taxon>Araneomorphae</taxon>
        <taxon>Entelegynae</taxon>
        <taxon>Araneoidea</taxon>
        <taxon>Nephilidae</taxon>
        <taxon>Trichonephila</taxon>
        <taxon>Trichonephila inaurata</taxon>
    </lineage>
</organism>
<proteinExistence type="predicted"/>
<dbReference type="AlphaFoldDB" id="A0A8X7CST8"/>
<accession>A0A8X7CST8</accession>
<evidence type="ECO:0000313" key="1">
    <source>
        <dbReference type="EMBL" id="GFY79701.1"/>
    </source>
</evidence>
<dbReference type="Proteomes" id="UP000886998">
    <property type="component" value="Unassembled WGS sequence"/>
</dbReference>
<sequence length="102" mass="11686">MAKWLWHQTLVGRRVLPAKYCYKPSAPCFDHETQIDGETIRKMHLVSIFSPLTWTHFIQLRDCCVDSGSVCTESPQRLCARTLTFLSRKMSNSNGTRLLGVI</sequence>
<keyword evidence="2" id="KW-1185">Reference proteome</keyword>